<accession>A0A4V1E0H5</accession>
<dbReference type="GO" id="GO:0016020">
    <property type="term" value="C:membrane"/>
    <property type="evidence" value="ECO:0007669"/>
    <property type="project" value="InterPro"/>
</dbReference>
<name>A0A4V1E0H5_9RHOB</name>
<dbReference type="Pfam" id="PF00353">
    <property type="entry name" value="HemolysinCabind"/>
    <property type="match status" value="1"/>
</dbReference>
<dbReference type="AlphaFoldDB" id="A0A4V1E0H5"/>
<evidence type="ECO:0000313" key="3">
    <source>
        <dbReference type="Proteomes" id="UP000298631"/>
    </source>
</evidence>
<gene>
    <name evidence="2" type="ORF">EOK75_01815</name>
</gene>
<dbReference type="SUPFAM" id="SSF51120">
    <property type="entry name" value="beta-Roll"/>
    <property type="match status" value="1"/>
</dbReference>
<dbReference type="InterPro" id="IPR002126">
    <property type="entry name" value="Cadherin-like_dom"/>
</dbReference>
<dbReference type="Proteomes" id="UP000298631">
    <property type="component" value="Chromosome"/>
</dbReference>
<proteinExistence type="predicted"/>
<dbReference type="KEGG" id="pseb:EOK75_01815"/>
<organism evidence="2 3">
    <name type="scientific">Pseudorhodobacter turbinis</name>
    <dbReference type="NCBI Taxonomy" id="2500533"/>
    <lineage>
        <taxon>Bacteria</taxon>
        <taxon>Pseudomonadati</taxon>
        <taxon>Pseudomonadota</taxon>
        <taxon>Alphaproteobacteria</taxon>
        <taxon>Rhodobacterales</taxon>
        <taxon>Paracoccaceae</taxon>
        <taxon>Pseudorhodobacter</taxon>
    </lineage>
</organism>
<dbReference type="GO" id="GO:0007156">
    <property type="term" value="P:homophilic cell adhesion via plasma membrane adhesion molecules"/>
    <property type="evidence" value="ECO:0007669"/>
    <property type="project" value="InterPro"/>
</dbReference>
<feature type="domain" description="Cadherin" evidence="1">
    <location>
        <begin position="140"/>
        <end position="275"/>
    </location>
</feature>
<dbReference type="PROSITE" id="PS50268">
    <property type="entry name" value="CADHERIN_2"/>
    <property type="match status" value="1"/>
</dbReference>
<dbReference type="InterPro" id="IPR011049">
    <property type="entry name" value="Serralysin-like_metalloprot_C"/>
</dbReference>
<evidence type="ECO:0000313" key="2">
    <source>
        <dbReference type="EMBL" id="QCO54654.1"/>
    </source>
</evidence>
<dbReference type="RefSeq" id="WP_137192327.1">
    <property type="nucleotide sequence ID" value="NZ_CP039964.1"/>
</dbReference>
<protein>
    <recommendedName>
        <fullName evidence="1">Cadherin domain-containing protein</fullName>
    </recommendedName>
</protein>
<evidence type="ECO:0000259" key="1">
    <source>
        <dbReference type="PROSITE" id="PS50268"/>
    </source>
</evidence>
<dbReference type="Gene3D" id="2.150.10.10">
    <property type="entry name" value="Serralysin-like metalloprotease, C-terminal"/>
    <property type="match status" value="1"/>
</dbReference>
<keyword evidence="3" id="KW-1185">Reference proteome</keyword>
<dbReference type="GO" id="GO:0005509">
    <property type="term" value="F:calcium ion binding"/>
    <property type="evidence" value="ECO:0007669"/>
    <property type="project" value="InterPro"/>
</dbReference>
<dbReference type="InterPro" id="IPR001343">
    <property type="entry name" value="Hemolysn_Ca-bd"/>
</dbReference>
<dbReference type="Gene3D" id="2.60.40.60">
    <property type="entry name" value="Cadherins"/>
    <property type="match status" value="1"/>
</dbReference>
<sequence>MPIVNLPNAISYSLSGEDAAIFQINAATGEVSYQNWFTPSYAEVWDLDRDHIYEISVIGSNGAGVEVGRAGLELVVSETDAVWRTIDGGGAIAPINPSSAITYTLAGEDAAIFQIDAATGEVSYQNWFIPSYAEVWDFDRDHIYEISVIETDGTGAEVSRTGLELVVSEADAIWRAAEGTNPVGPVDPSSAITYTLAGEDAAIFQIDAATGEVSYQNWFTPSYAEVWDLDRDHIYEISVIGADSTGVEVSRAELELFVSETDAVWRTVDGSDPVDSIGPSDAITYTLAGEDAAIFQIDAATGEVSYQNWFTPSYAEVWDYDRDHIYEISVIGSDSAGVEVSRSEHELVVSETDAVWQTISGVDPVDPVDTAEPVVPVIEIVRLDTDPSETVYGIRDDTSSRGVDLAGALIVATYADGSVENLTWEAFDAYTLGGARGIDITMDYGWSQHELTVTKNLASLQINLTSASSVFDTTDTLDDNPLGGSTPGSSFGYEFKFLGYYEDMGGAVTVTYSGIVNLVGSPAEGDLYTTMLVDFSALSGGGILGDVTWNTDIDTMRYHGDLVQTGTSDAQAGNDAIAGAVAEDFLHGSSGADILIGMADSDILSGVVDADEFVFADGPGEDLIVDLDIVGGDSLYFQAFGFAEANGILDVAMDVGPDALIQLNLDASLLHMMDA</sequence>
<dbReference type="OrthoDB" id="6305173at2"/>
<dbReference type="EMBL" id="CP039964">
    <property type="protein sequence ID" value="QCO54654.1"/>
    <property type="molecule type" value="Genomic_DNA"/>
</dbReference>
<reference evidence="2 3" key="1">
    <citation type="submission" date="2019-05" db="EMBL/GenBank/DDBJ databases">
        <title>Pseudorhodobacter turbinis sp. nov., isolated from the gut of the Korean turban shell.</title>
        <authorList>
            <person name="Jeong Y.-S."/>
            <person name="Kang W.-R."/>
            <person name="Bae J.-W."/>
        </authorList>
    </citation>
    <scope>NUCLEOTIDE SEQUENCE [LARGE SCALE GENOMIC DNA]</scope>
    <source>
        <strain evidence="2 3">S12M18</strain>
    </source>
</reference>